<accession>A0ABM3YBI0</accession>
<name>A0ABM3YBI0_ERIEU</name>
<reference evidence="3" key="1">
    <citation type="submission" date="2025-08" db="UniProtKB">
        <authorList>
            <consortium name="RefSeq"/>
        </authorList>
    </citation>
    <scope>IDENTIFICATION</scope>
</reference>
<keyword evidence="2" id="KW-1185">Reference proteome</keyword>
<feature type="region of interest" description="Disordered" evidence="1">
    <location>
        <begin position="110"/>
        <end position="129"/>
    </location>
</feature>
<evidence type="ECO:0000313" key="2">
    <source>
        <dbReference type="Proteomes" id="UP001652624"/>
    </source>
</evidence>
<dbReference type="GeneID" id="132541740"/>
<dbReference type="RefSeq" id="XP_060058429.1">
    <property type="nucleotide sequence ID" value="XM_060202446.1"/>
</dbReference>
<organism evidence="2 3">
    <name type="scientific">Erinaceus europaeus</name>
    <name type="common">Western European hedgehog</name>
    <dbReference type="NCBI Taxonomy" id="9365"/>
    <lineage>
        <taxon>Eukaryota</taxon>
        <taxon>Metazoa</taxon>
        <taxon>Chordata</taxon>
        <taxon>Craniata</taxon>
        <taxon>Vertebrata</taxon>
        <taxon>Euteleostomi</taxon>
        <taxon>Mammalia</taxon>
        <taxon>Eutheria</taxon>
        <taxon>Laurasiatheria</taxon>
        <taxon>Eulipotyphla</taxon>
        <taxon>Erinaceidae</taxon>
        <taxon>Erinaceinae</taxon>
        <taxon>Erinaceus</taxon>
    </lineage>
</organism>
<evidence type="ECO:0000256" key="1">
    <source>
        <dbReference type="SAM" id="MobiDB-lite"/>
    </source>
</evidence>
<dbReference type="Proteomes" id="UP001652624">
    <property type="component" value="Chromosome 12"/>
</dbReference>
<protein>
    <submittedName>
        <fullName evidence="3">Uncharacterized protein LOC132541740</fullName>
    </submittedName>
</protein>
<proteinExistence type="predicted"/>
<evidence type="ECO:0000313" key="3">
    <source>
        <dbReference type="RefSeq" id="XP_060058429.1"/>
    </source>
</evidence>
<sequence length="129" mass="13224">MRVSVQLAYKVPVLGPRTTAAPRPSGLAASCRARMRGSPGVGVGNVDAHPKLGRLCLWVGGGAGLEARSPGLFAVIPGSSPFTGGAGTRWEIGVGPRGLSPRSRVLARLTRGEERSPAPPARAFSAPHP</sequence>
<gene>
    <name evidence="3" type="primary">LOC132541740</name>
</gene>